<dbReference type="EMBL" id="JAWHQM010000015">
    <property type="protein sequence ID" value="KAK5630243.1"/>
    <property type="molecule type" value="Genomic_DNA"/>
</dbReference>
<reference evidence="2 3" key="1">
    <citation type="submission" date="2023-10" db="EMBL/GenBank/DDBJ databases">
        <title>Draft genome sequence of Xylaria bambusicola isolate GMP-LS, the root and basal stem rot pathogen of sugarcane in Indonesia.</title>
        <authorList>
            <person name="Selvaraj P."/>
            <person name="Muralishankar V."/>
            <person name="Muruganantham S."/>
            <person name="Sp S."/>
            <person name="Haryani S."/>
            <person name="Lau K.J.X."/>
            <person name="Naqvi N.I."/>
        </authorList>
    </citation>
    <scope>NUCLEOTIDE SEQUENCE [LARGE SCALE GENOMIC DNA]</scope>
    <source>
        <strain evidence="2">GMP-LS</strain>
    </source>
</reference>
<comment type="caution">
    <text evidence="2">The sequence shown here is derived from an EMBL/GenBank/DDBJ whole genome shotgun (WGS) entry which is preliminary data.</text>
</comment>
<evidence type="ECO:0000313" key="3">
    <source>
        <dbReference type="Proteomes" id="UP001305414"/>
    </source>
</evidence>
<dbReference type="GO" id="GO:0004252">
    <property type="term" value="F:serine-type endopeptidase activity"/>
    <property type="evidence" value="ECO:0007669"/>
    <property type="project" value="InterPro"/>
</dbReference>
<dbReference type="Gene3D" id="2.40.10.10">
    <property type="entry name" value="Trypsin-like serine proteases"/>
    <property type="match status" value="2"/>
</dbReference>
<protein>
    <recommendedName>
        <fullName evidence="1">Peptidase S1 domain-containing protein</fullName>
    </recommendedName>
</protein>
<keyword evidence="3" id="KW-1185">Reference proteome</keyword>
<sequence>MEKQLAMALLPRWPEEYSIHQYLASLPDAEFTGLGSESAARIAAWSLTSGMLPVQCEGIEGIVTCTPRHVVDRELIRQGKEYSGVFTITSHFKGGKRSFKKTGTAFAVNKFHVLTSAHLMFDLKLGPAKSAFLLPDERQGRYWDRGMPCVAVACHANHIKIPEQKGRRAENDFCMLAVADAFNSGVRIFKCHNEPSSFDYKDGLIVGFPKDMPDNSPGKHLISSKGSMCCSEKDDVLSINHMINTEEGNSGSPIIINNLVVGVHSRFLAAKGCNAAAPVNRNGNRIDDFSAALCYMRGQPAEFHQGGRVLESARGVTHPGDVLTLFT</sequence>
<evidence type="ECO:0000313" key="2">
    <source>
        <dbReference type="EMBL" id="KAK5630243.1"/>
    </source>
</evidence>
<dbReference type="InterPro" id="IPR001254">
    <property type="entry name" value="Trypsin_dom"/>
</dbReference>
<dbReference type="Pfam" id="PF00089">
    <property type="entry name" value="Trypsin"/>
    <property type="match status" value="1"/>
</dbReference>
<organism evidence="2 3">
    <name type="scientific">Xylaria bambusicola</name>
    <dbReference type="NCBI Taxonomy" id="326684"/>
    <lineage>
        <taxon>Eukaryota</taxon>
        <taxon>Fungi</taxon>
        <taxon>Dikarya</taxon>
        <taxon>Ascomycota</taxon>
        <taxon>Pezizomycotina</taxon>
        <taxon>Sordariomycetes</taxon>
        <taxon>Xylariomycetidae</taxon>
        <taxon>Xylariales</taxon>
        <taxon>Xylariaceae</taxon>
        <taxon>Xylaria</taxon>
    </lineage>
</organism>
<dbReference type="InterPro" id="IPR009003">
    <property type="entry name" value="Peptidase_S1_PA"/>
</dbReference>
<dbReference type="InterPro" id="IPR043504">
    <property type="entry name" value="Peptidase_S1_PA_chymotrypsin"/>
</dbReference>
<accession>A0AAN7UPK8</accession>
<dbReference type="GO" id="GO:0006508">
    <property type="term" value="P:proteolysis"/>
    <property type="evidence" value="ECO:0007669"/>
    <property type="project" value="InterPro"/>
</dbReference>
<proteinExistence type="predicted"/>
<name>A0AAN7UPK8_9PEZI</name>
<dbReference type="AlphaFoldDB" id="A0AAN7UPK8"/>
<evidence type="ECO:0000259" key="1">
    <source>
        <dbReference type="Pfam" id="PF00089"/>
    </source>
</evidence>
<feature type="domain" description="Peptidase S1" evidence="1">
    <location>
        <begin position="92"/>
        <end position="276"/>
    </location>
</feature>
<dbReference type="Proteomes" id="UP001305414">
    <property type="component" value="Unassembled WGS sequence"/>
</dbReference>
<gene>
    <name evidence="2" type="ORF">RRF57_005960</name>
</gene>
<dbReference type="SUPFAM" id="SSF50494">
    <property type="entry name" value="Trypsin-like serine proteases"/>
    <property type="match status" value="1"/>
</dbReference>